<comment type="caution">
    <text evidence="8">The sequence shown here is derived from an EMBL/GenBank/DDBJ whole genome shotgun (WGS) entry which is preliminary data.</text>
</comment>
<feature type="compositionally biased region" description="Pro residues" evidence="7">
    <location>
        <begin position="248"/>
        <end position="264"/>
    </location>
</feature>
<organism evidence="8 9">
    <name type="scientific">Coprinellus micaceus</name>
    <name type="common">Glistening ink-cap mushroom</name>
    <name type="synonym">Coprinus micaceus</name>
    <dbReference type="NCBI Taxonomy" id="71717"/>
    <lineage>
        <taxon>Eukaryota</taxon>
        <taxon>Fungi</taxon>
        <taxon>Dikarya</taxon>
        <taxon>Basidiomycota</taxon>
        <taxon>Agaricomycotina</taxon>
        <taxon>Agaricomycetes</taxon>
        <taxon>Agaricomycetidae</taxon>
        <taxon>Agaricales</taxon>
        <taxon>Agaricineae</taxon>
        <taxon>Psathyrellaceae</taxon>
        <taxon>Coprinellus</taxon>
    </lineage>
</organism>
<dbReference type="Gene3D" id="2.130.10.10">
    <property type="entry name" value="YVTN repeat-like/Quinoprotein amine dehydrogenase"/>
    <property type="match status" value="1"/>
</dbReference>
<evidence type="ECO:0000256" key="5">
    <source>
        <dbReference type="ARBA" id="ARBA00022737"/>
    </source>
</evidence>
<feature type="region of interest" description="Disordered" evidence="7">
    <location>
        <begin position="1189"/>
        <end position="1260"/>
    </location>
</feature>
<feature type="compositionally biased region" description="Polar residues" evidence="7">
    <location>
        <begin position="440"/>
        <end position="462"/>
    </location>
</feature>
<dbReference type="STRING" id="71717.A0A4Y7TQZ8"/>
<dbReference type="InterPro" id="IPR036322">
    <property type="entry name" value="WD40_repeat_dom_sf"/>
</dbReference>
<evidence type="ECO:0000313" key="9">
    <source>
        <dbReference type="Proteomes" id="UP000298030"/>
    </source>
</evidence>
<feature type="compositionally biased region" description="Low complexity" evidence="7">
    <location>
        <begin position="1190"/>
        <end position="1213"/>
    </location>
</feature>
<dbReference type="GO" id="GO:0031087">
    <property type="term" value="P:deadenylation-independent decapping of nuclear-transcribed mRNA"/>
    <property type="evidence" value="ECO:0007669"/>
    <property type="project" value="InterPro"/>
</dbReference>
<feature type="compositionally biased region" description="Pro residues" evidence="7">
    <location>
        <begin position="1220"/>
        <end position="1229"/>
    </location>
</feature>
<evidence type="ECO:0000256" key="1">
    <source>
        <dbReference type="ARBA" id="ARBA00004201"/>
    </source>
</evidence>
<feature type="compositionally biased region" description="Polar residues" evidence="7">
    <location>
        <begin position="178"/>
        <end position="204"/>
    </location>
</feature>
<dbReference type="PANTHER" id="PTHR15598:SF5">
    <property type="entry name" value="ENHANCER OF MRNA-DECAPPING PROTEIN 4"/>
    <property type="match status" value="1"/>
</dbReference>
<name>A0A4Y7TQZ8_COPMI</name>
<evidence type="ECO:0000256" key="6">
    <source>
        <dbReference type="SAM" id="Coils"/>
    </source>
</evidence>
<feature type="region of interest" description="Disordered" evidence="7">
    <location>
        <begin position="386"/>
        <end position="462"/>
    </location>
</feature>
<feature type="region of interest" description="Disordered" evidence="7">
    <location>
        <begin position="1"/>
        <end position="166"/>
    </location>
</feature>
<evidence type="ECO:0000256" key="7">
    <source>
        <dbReference type="SAM" id="MobiDB-lite"/>
    </source>
</evidence>
<feature type="compositionally biased region" description="Pro residues" evidence="7">
    <location>
        <begin position="390"/>
        <end position="406"/>
    </location>
</feature>
<keyword evidence="5" id="KW-0677">Repeat</keyword>
<feature type="compositionally biased region" description="Low complexity" evidence="7">
    <location>
        <begin position="235"/>
        <end position="247"/>
    </location>
</feature>
<comment type="subcellular location">
    <subcellularLocation>
        <location evidence="1">Cytoplasm</location>
        <location evidence="1">P-body</location>
    </subcellularLocation>
</comment>
<feature type="compositionally biased region" description="Basic and acidic residues" evidence="7">
    <location>
        <begin position="932"/>
        <end position="941"/>
    </location>
</feature>
<dbReference type="OrthoDB" id="21128at2759"/>
<evidence type="ECO:0000256" key="4">
    <source>
        <dbReference type="ARBA" id="ARBA00022574"/>
    </source>
</evidence>
<keyword evidence="9" id="KW-1185">Reference proteome</keyword>
<feature type="compositionally biased region" description="Polar residues" evidence="7">
    <location>
        <begin position="145"/>
        <end position="165"/>
    </location>
</feature>
<feature type="compositionally biased region" description="Pro residues" evidence="7">
    <location>
        <begin position="866"/>
        <end position="876"/>
    </location>
</feature>
<dbReference type="InterPro" id="IPR045152">
    <property type="entry name" value="EDC4-like"/>
</dbReference>
<dbReference type="Proteomes" id="UP000298030">
    <property type="component" value="Unassembled WGS sequence"/>
</dbReference>
<feature type="coiled-coil region" evidence="6">
    <location>
        <begin position="1138"/>
        <end position="1187"/>
    </location>
</feature>
<evidence type="ECO:0008006" key="10">
    <source>
        <dbReference type="Google" id="ProtNLM"/>
    </source>
</evidence>
<feature type="compositionally biased region" description="Pro residues" evidence="7">
    <location>
        <begin position="134"/>
        <end position="144"/>
    </location>
</feature>
<feature type="compositionally biased region" description="Basic and acidic residues" evidence="7">
    <location>
        <begin position="906"/>
        <end position="923"/>
    </location>
</feature>
<evidence type="ECO:0000256" key="3">
    <source>
        <dbReference type="ARBA" id="ARBA00022490"/>
    </source>
</evidence>
<feature type="region of interest" description="Disordered" evidence="7">
    <location>
        <begin position="178"/>
        <end position="371"/>
    </location>
</feature>
<feature type="compositionally biased region" description="Polar residues" evidence="7">
    <location>
        <begin position="415"/>
        <end position="424"/>
    </location>
</feature>
<sequence>MDARPSNIHELFSRAPTPPAQGSPFLQQQPQQPPPAPQQPAASPASSDLIDSLFQNILPLHGLDAPQPNPDTYQVASAPISPAMPLKDEPVSATPPASSSSPQQAAQDRQNALLSLLNNPQPQPASRSAAAPSNAPPQQVPTPPGSSRSILSPPTYPSQSDNINQKILLEQLMGSAITNRPTYPESQRSVQTVTAPSPPVSISQREGDYRSYPNPHEQHDASPRPPPALPPVSNVPPQQSPQLLQQPAPLPSIHPSQQAPPMPPQQQQQQQPQPPVSVQQQSNNTPSPRRSMFEFMSPFDHLSSMTGAVKKKPVPPQQSSSPEDSAYTHDSSWTAISDPKRQSMENLLDTLTRSTVPVPPLPPQHSMQVQPGYESYLSDQSYATAQNVMYPPPPQNRAPPPGPPAPKQNQQGANRQGSPRVSSNGRRDKDGSPVPRNAGRNKNVQQAKLASKNQPSPGPQSQTLIFDVAAGHDDIQAPGDSVKSTAIALVRQEPVFLPGTTIGATHWVAYAMTRGRVRVISRSSGDRTLLQLPNIFAQQTSVIDMAVFGNRLAGVTSDGGFVLWELPETITDDVPGHLLLCIRPAVHAIEALRAVKWHPKEPDTLAVASDNKVYVIDLANVAVLHQPIVHSELHHIANIYHVPSAICAFDFDALHYSLAAVTEDSTLTLWNLQDTIPYVTQKVRGEGIPSSITFVDGGMVIGRKNGTVNVLSTIHFVNSDAPGGEDPDMFGHANYDSRIQTLWIANSRRESLIACKISIDFEQLVEFSGPKPTIHFVILSADSDPHGEEAHAACIAAKIPATELALVAFSVHSSGVDQVLVRKEWFDSALMSARAKFPAMELAPQALRNSPPPEPIVASKSTRGPLPIPPSGPLPQAPINVASAVNPNLYQQPPRGRTPPSDEVEHDYSNNRAEEVRQQEPKSKGNKGKNVNWKEKDEGSSKETSGNNSSKDKVPKQQSDANIINESALGLALSKEIKKTEDNLHSRFGRLISKEMEKQHQRLEEARATEQIEDSVRQEKILKLISTELTRNTTRVVELAVKSEVQNSVLPSLENITKHEVRSALNDHVGRGLVDVIAQNLPIEIEKLITRPDISSHFAHVLSNNLSPLIERQVKDAVNKTFLPVYTQQSSSLHQEVLREFRGEIHRLKNEITSYQAEAFRNYETSLRDLEHTVRVLNDQVKFLSAQAAQPVPNHHIQQQVQQGPQSSPSNNLPGGGPIPRQPLPPVPQGPSAYPSHPYQTAPAPIPQQQPPSAAAVQQQQQPWFNIAAPQASHPATIPQPPQPERTPPIKAEQWDDIYLGVLHTQDPAKLRDLLSHSNPDIIMPLNGPSLVSQAVILTLVHRLSAIVGETPPNDDSFKTSLWWLQRSVSVLRPEDKLITDFIPRVIPNVQHLLNTTKQRLTILPGTPPMIETSRTPEIRFSCYPASAHRTLIAAPFNFQIFEQALLGAH</sequence>
<evidence type="ECO:0000313" key="8">
    <source>
        <dbReference type="EMBL" id="TEB35979.1"/>
    </source>
</evidence>
<feature type="compositionally biased region" description="Low complexity" evidence="7">
    <location>
        <begin position="95"/>
        <end position="133"/>
    </location>
</feature>
<comment type="similarity">
    <text evidence="2">Belongs to the WD repeat EDC4 family.</text>
</comment>
<gene>
    <name evidence="8" type="ORF">FA13DRAFT_1727538</name>
</gene>
<dbReference type="PANTHER" id="PTHR15598">
    <property type="entry name" value="ENHANCER OF MRNA-DECAPPING PROTEIN 4"/>
    <property type="match status" value="1"/>
</dbReference>
<dbReference type="Gene3D" id="1.10.220.100">
    <property type="entry name" value="conserved c-terminal region of ge- 1"/>
    <property type="match status" value="1"/>
</dbReference>
<dbReference type="SUPFAM" id="SSF50978">
    <property type="entry name" value="WD40 repeat-like"/>
    <property type="match status" value="1"/>
</dbReference>
<evidence type="ECO:0000256" key="2">
    <source>
        <dbReference type="ARBA" id="ARBA00009639"/>
    </source>
</evidence>
<keyword evidence="6" id="KW-0175">Coiled coil</keyword>
<dbReference type="EMBL" id="QPFP01000006">
    <property type="protein sequence ID" value="TEB35979.1"/>
    <property type="molecule type" value="Genomic_DNA"/>
</dbReference>
<dbReference type="GO" id="GO:0000932">
    <property type="term" value="C:P-body"/>
    <property type="evidence" value="ECO:0007669"/>
    <property type="project" value="UniProtKB-SubCell"/>
</dbReference>
<accession>A0A4Y7TQZ8</accession>
<dbReference type="InterPro" id="IPR015943">
    <property type="entry name" value="WD40/YVTN_repeat-like_dom_sf"/>
</dbReference>
<feature type="compositionally biased region" description="Low complexity" evidence="7">
    <location>
        <begin position="1251"/>
        <end position="1260"/>
    </location>
</feature>
<feature type="region of interest" description="Disordered" evidence="7">
    <location>
        <begin position="845"/>
        <end position="961"/>
    </location>
</feature>
<protein>
    <recommendedName>
        <fullName evidence="10">Enhancer of mRNA-decapping protein 4 WD40 repeat region domain-containing protein</fullName>
    </recommendedName>
</protein>
<feature type="compositionally biased region" description="Low complexity" evidence="7">
    <location>
        <begin position="265"/>
        <end position="282"/>
    </location>
</feature>
<reference evidence="8 9" key="1">
    <citation type="journal article" date="2019" name="Nat. Ecol. Evol.">
        <title>Megaphylogeny resolves global patterns of mushroom evolution.</title>
        <authorList>
            <person name="Varga T."/>
            <person name="Krizsan K."/>
            <person name="Foldi C."/>
            <person name="Dima B."/>
            <person name="Sanchez-Garcia M."/>
            <person name="Sanchez-Ramirez S."/>
            <person name="Szollosi G.J."/>
            <person name="Szarkandi J.G."/>
            <person name="Papp V."/>
            <person name="Albert L."/>
            <person name="Andreopoulos W."/>
            <person name="Angelini C."/>
            <person name="Antonin V."/>
            <person name="Barry K.W."/>
            <person name="Bougher N.L."/>
            <person name="Buchanan P."/>
            <person name="Buyck B."/>
            <person name="Bense V."/>
            <person name="Catcheside P."/>
            <person name="Chovatia M."/>
            <person name="Cooper J."/>
            <person name="Damon W."/>
            <person name="Desjardin D."/>
            <person name="Finy P."/>
            <person name="Geml J."/>
            <person name="Haridas S."/>
            <person name="Hughes K."/>
            <person name="Justo A."/>
            <person name="Karasinski D."/>
            <person name="Kautmanova I."/>
            <person name="Kiss B."/>
            <person name="Kocsube S."/>
            <person name="Kotiranta H."/>
            <person name="LaButti K.M."/>
            <person name="Lechner B.E."/>
            <person name="Liimatainen K."/>
            <person name="Lipzen A."/>
            <person name="Lukacs Z."/>
            <person name="Mihaltcheva S."/>
            <person name="Morgado L.N."/>
            <person name="Niskanen T."/>
            <person name="Noordeloos M.E."/>
            <person name="Ohm R.A."/>
            <person name="Ortiz-Santana B."/>
            <person name="Ovrebo C."/>
            <person name="Racz N."/>
            <person name="Riley R."/>
            <person name="Savchenko A."/>
            <person name="Shiryaev A."/>
            <person name="Soop K."/>
            <person name="Spirin V."/>
            <person name="Szebenyi C."/>
            <person name="Tomsovsky M."/>
            <person name="Tulloss R.E."/>
            <person name="Uehling J."/>
            <person name="Grigoriev I.V."/>
            <person name="Vagvolgyi C."/>
            <person name="Papp T."/>
            <person name="Martin F.M."/>
            <person name="Miettinen O."/>
            <person name="Hibbett D.S."/>
            <person name="Nagy L.G."/>
        </authorList>
    </citation>
    <scope>NUCLEOTIDE SEQUENCE [LARGE SCALE GENOMIC DNA]</scope>
    <source>
        <strain evidence="8 9">FP101781</strain>
    </source>
</reference>
<dbReference type="InterPro" id="IPR044938">
    <property type="entry name" value="EDC4_C_sf"/>
</dbReference>
<proteinExistence type="inferred from homology"/>
<keyword evidence="3" id="KW-0963">Cytoplasm</keyword>
<feature type="compositionally biased region" description="Pro residues" evidence="7">
    <location>
        <begin position="223"/>
        <end position="234"/>
    </location>
</feature>
<keyword evidence="4" id="KW-0853">WD repeat</keyword>